<feature type="transmembrane region" description="Helical" evidence="1">
    <location>
        <begin position="317"/>
        <end position="336"/>
    </location>
</feature>
<dbReference type="EMBL" id="KV441502">
    <property type="protein sequence ID" value="OAG14120.1"/>
    <property type="molecule type" value="Genomic_DNA"/>
</dbReference>
<name>A0A177D4Q5_ALTAL</name>
<accession>A0A177D4Q5</accession>
<organism evidence="2 3">
    <name type="scientific">Alternaria alternata</name>
    <name type="common">Alternaria rot fungus</name>
    <name type="synonym">Torula alternata</name>
    <dbReference type="NCBI Taxonomy" id="5599"/>
    <lineage>
        <taxon>Eukaryota</taxon>
        <taxon>Fungi</taxon>
        <taxon>Dikarya</taxon>
        <taxon>Ascomycota</taxon>
        <taxon>Pezizomycotina</taxon>
        <taxon>Dothideomycetes</taxon>
        <taxon>Pleosporomycetidae</taxon>
        <taxon>Pleosporales</taxon>
        <taxon>Pleosporineae</taxon>
        <taxon>Pleosporaceae</taxon>
        <taxon>Alternaria</taxon>
        <taxon>Alternaria sect. Alternaria</taxon>
        <taxon>Alternaria alternata complex</taxon>
    </lineage>
</organism>
<sequence length="435" mass="47844">MKLPESPDTIMPQLDIEKGATMTDSKYSAPSSHTNTPILKSSTFRTQFSTTIPLMAAYISLYLTNYYLSPSGPGFRHRSNDSGRICPLVAILMLLAPDIIQKAFAATTASIPDESPCFGFGWLAFTVGLLVPVMRDSKSLLPREEEEEDVKVISMDVKKGSLERNSRLRPGRLLRDLESSCMRETGDKDTIVEILESVSQPSTHRSSWTLRKNHSMATAVFQFCLAGLFWYCYRDLSVPLLLSTSILLVEATASLPIWSAQKPSSHAGSRQGGAYALMRDKETPPHHIFIIQPAKPDISNVQDTAALRVPYDHQMHAVSIPIFILISGGFLSQALLCTQLSDVAAVGMLAIMFCGTISNVAIAALPREPTVGGMKFESVDVIVGKSGVVGALREVETRLEGYGEVLVRQCFPEKLGEWEGRKEKVLRMRDVGNMD</sequence>
<evidence type="ECO:0000313" key="2">
    <source>
        <dbReference type="EMBL" id="OAG14120.1"/>
    </source>
</evidence>
<keyword evidence="1" id="KW-0812">Transmembrane</keyword>
<protein>
    <submittedName>
        <fullName evidence="2">Uncharacterized protein</fullName>
    </submittedName>
</protein>
<evidence type="ECO:0000313" key="3">
    <source>
        <dbReference type="Proteomes" id="UP000077248"/>
    </source>
</evidence>
<feature type="transmembrane region" description="Helical" evidence="1">
    <location>
        <begin position="342"/>
        <end position="365"/>
    </location>
</feature>
<dbReference type="Proteomes" id="UP000077248">
    <property type="component" value="Unassembled WGS sequence"/>
</dbReference>
<dbReference type="KEGG" id="aalt:CC77DRAFT_573149"/>
<keyword evidence="1" id="KW-0472">Membrane</keyword>
<dbReference type="RefSeq" id="XP_018379541.1">
    <property type="nucleotide sequence ID" value="XM_018532280.1"/>
</dbReference>
<dbReference type="AlphaFoldDB" id="A0A177D4Q5"/>
<evidence type="ECO:0000256" key="1">
    <source>
        <dbReference type="SAM" id="Phobius"/>
    </source>
</evidence>
<dbReference type="GeneID" id="29117874"/>
<proteinExistence type="predicted"/>
<keyword evidence="1" id="KW-1133">Transmembrane helix</keyword>
<reference evidence="2 3" key="1">
    <citation type="submission" date="2016-05" db="EMBL/GenBank/DDBJ databases">
        <title>Comparative analysis of secretome profiles of manganese(II)-oxidizing ascomycete fungi.</title>
        <authorList>
            <consortium name="DOE Joint Genome Institute"/>
            <person name="Zeiner C.A."/>
            <person name="Purvine S.O."/>
            <person name="Zink E.M."/>
            <person name="Wu S."/>
            <person name="Pasa-Tolic L."/>
            <person name="Chaput D.L."/>
            <person name="Haridas S."/>
            <person name="Grigoriev I.V."/>
            <person name="Santelli C.M."/>
            <person name="Hansel C.M."/>
        </authorList>
    </citation>
    <scope>NUCLEOTIDE SEQUENCE [LARGE SCALE GENOMIC DNA]</scope>
    <source>
        <strain evidence="2 3">SRC1lrK2f</strain>
    </source>
</reference>
<gene>
    <name evidence="2" type="ORF">CC77DRAFT_573149</name>
</gene>
<dbReference type="VEuPathDB" id="FungiDB:CC77DRAFT_573149"/>
<keyword evidence="3" id="KW-1185">Reference proteome</keyword>